<feature type="non-terminal residue" evidence="1">
    <location>
        <position position="1"/>
    </location>
</feature>
<sequence length="438" mass="49921">VTSSIKNLKMNILEGKQMAVARIGNLLVKNKTISVEQLEEGLKRQRENGGNLGGHLVELGHVSEEQLTEALSKQLGVMTVELKAEEIEEITEHPFLDLMKEVNPWNNRRDLWEMTSMFADLTGEAYWYMPDATETQAPNEIWVIPSQFIEPIFGHSLADVIVGYKYERGNVKLVLPVEKVIQFPYPNPNNTFTGYSTVQGIAAAVYTDQQMNEFEIALFENRARPGGLLLPQSNISRQDRERMEQQFETKFKGARRAGRTLVMPKDVKFERDAMTNEELSFIEGRRLNTEVIAAAFDIPSGLLMTKDINRSNSEVSEHRHMKHGILPRLRRIEEKINEKLMPLYDDKLFAAFDNPVPEDKEARRKDAVAFVDKIITRNEVRSILGHQEFEGADELFIDNRLLPLEMAGTQPIQQPPTEAEISEFSQKVIKNVKEILGG</sequence>
<gene>
    <name evidence="1" type="ORF">LCGC14_2129820</name>
</gene>
<comment type="caution">
    <text evidence="1">The sequence shown here is derived from an EMBL/GenBank/DDBJ whole genome shotgun (WGS) entry which is preliminary data.</text>
</comment>
<dbReference type="InterPro" id="IPR006944">
    <property type="entry name" value="Phage/GTA_portal"/>
</dbReference>
<reference evidence="1" key="1">
    <citation type="journal article" date="2015" name="Nature">
        <title>Complex archaea that bridge the gap between prokaryotes and eukaryotes.</title>
        <authorList>
            <person name="Spang A."/>
            <person name="Saw J.H."/>
            <person name="Jorgensen S.L."/>
            <person name="Zaremba-Niedzwiedzka K."/>
            <person name="Martijn J."/>
            <person name="Lind A.E."/>
            <person name="van Eijk R."/>
            <person name="Schleper C."/>
            <person name="Guy L."/>
            <person name="Ettema T.J."/>
        </authorList>
    </citation>
    <scope>NUCLEOTIDE SEQUENCE</scope>
</reference>
<dbReference type="AlphaFoldDB" id="A0A0F9ENX4"/>
<dbReference type="InterPro" id="IPR037257">
    <property type="entry name" value="T2SS_E_N_sf"/>
</dbReference>
<dbReference type="SUPFAM" id="SSF160246">
    <property type="entry name" value="EspE N-terminal domain-like"/>
    <property type="match status" value="1"/>
</dbReference>
<dbReference type="Pfam" id="PF04860">
    <property type="entry name" value="Phage_portal"/>
    <property type="match status" value="1"/>
</dbReference>
<name>A0A0F9ENX4_9ZZZZ</name>
<protein>
    <recommendedName>
        <fullName evidence="2">Phage portal protein</fullName>
    </recommendedName>
</protein>
<organism evidence="1">
    <name type="scientific">marine sediment metagenome</name>
    <dbReference type="NCBI Taxonomy" id="412755"/>
    <lineage>
        <taxon>unclassified sequences</taxon>
        <taxon>metagenomes</taxon>
        <taxon>ecological metagenomes</taxon>
    </lineage>
</organism>
<accession>A0A0F9ENX4</accession>
<evidence type="ECO:0000313" key="1">
    <source>
        <dbReference type="EMBL" id="KKL67956.1"/>
    </source>
</evidence>
<evidence type="ECO:0008006" key="2">
    <source>
        <dbReference type="Google" id="ProtNLM"/>
    </source>
</evidence>
<dbReference type="EMBL" id="LAZR01026686">
    <property type="protein sequence ID" value="KKL67956.1"/>
    <property type="molecule type" value="Genomic_DNA"/>
</dbReference>
<proteinExistence type="predicted"/>